<keyword evidence="4" id="KW-1185">Reference proteome</keyword>
<dbReference type="Pfam" id="PF24994">
    <property type="entry name" value="GIL1_IRKI_C"/>
    <property type="match status" value="1"/>
</dbReference>
<feature type="domain" description="DUF641" evidence="1">
    <location>
        <begin position="58"/>
        <end position="180"/>
    </location>
</feature>
<evidence type="ECO:0000313" key="4">
    <source>
        <dbReference type="Proteomes" id="UP001418222"/>
    </source>
</evidence>
<dbReference type="Pfam" id="PF04859">
    <property type="entry name" value="DUF641"/>
    <property type="match status" value="1"/>
</dbReference>
<protein>
    <recommendedName>
        <fullName evidence="5">DUF641 domain-containing protein</fullName>
    </recommendedName>
</protein>
<evidence type="ECO:0000313" key="3">
    <source>
        <dbReference type="EMBL" id="KAK8935290.1"/>
    </source>
</evidence>
<organism evidence="3 4">
    <name type="scientific">Platanthera zijinensis</name>
    <dbReference type="NCBI Taxonomy" id="2320716"/>
    <lineage>
        <taxon>Eukaryota</taxon>
        <taxon>Viridiplantae</taxon>
        <taxon>Streptophyta</taxon>
        <taxon>Embryophyta</taxon>
        <taxon>Tracheophyta</taxon>
        <taxon>Spermatophyta</taxon>
        <taxon>Magnoliopsida</taxon>
        <taxon>Liliopsida</taxon>
        <taxon>Asparagales</taxon>
        <taxon>Orchidaceae</taxon>
        <taxon>Orchidoideae</taxon>
        <taxon>Orchideae</taxon>
        <taxon>Orchidinae</taxon>
        <taxon>Platanthera</taxon>
    </lineage>
</organism>
<evidence type="ECO:0008006" key="5">
    <source>
        <dbReference type="Google" id="ProtNLM"/>
    </source>
</evidence>
<gene>
    <name evidence="3" type="ORF">KSP39_PZI013770</name>
</gene>
<dbReference type="InterPro" id="IPR006943">
    <property type="entry name" value="DUF641_pln"/>
</dbReference>
<dbReference type="EMBL" id="JBBWWQ010000011">
    <property type="protein sequence ID" value="KAK8935290.1"/>
    <property type="molecule type" value="Genomic_DNA"/>
</dbReference>
<dbReference type="GO" id="GO:0009639">
    <property type="term" value="P:response to red or far red light"/>
    <property type="evidence" value="ECO:0007669"/>
    <property type="project" value="InterPro"/>
</dbReference>
<dbReference type="AlphaFoldDB" id="A0AAP0BCJ9"/>
<proteinExistence type="predicted"/>
<evidence type="ECO:0000259" key="2">
    <source>
        <dbReference type="Pfam" id="PF24994"/>
    </source>
</evidence>
<dbReference type="GO" id="GO:0009959">
    <property type="term" value="P:negative gravitropism"/>
    <property type="evidence" value="ECO:0007669"/>
    <property type="project" value="InterPro"/>
</dbReference>
<dbReference type="PANTHER" id="PTHR31161">
    <property type="entry name" value="PROTEIN GRAVITROPIC IN THE LIGHT 1"/>
    <property type="match status" value="1"/>
</dbReference>
<feature type="domain" description="GIL1/IRKI C-terminal" evidence="2">
    <location>
        <begin position="376"/>
        <end position="431"/>
    </location>
</feature>
<reference evidence="3 4" key="1">
    <citation type="journal article" date="2022" name="Nat. Plants">
        <title>Genomes of leafy and leafless Platanthera orchids illuminate the evolution of mycoheterotrophy.</title>
        <authorList>
            <person name="Li M.H."/>
            <person name="Liu K.W."/>
            <person name="Li Z."/>
            <person name="Lu H.C."/>
            <person name="Ye Q.L."/>
            <person name="Zhang D."/>
            <person name="Wang J.Y."/>
            <person name="Li Y.F."/>
            <person name="Zhong Z.M."/>
            <person name="Liu X."/>
            <person name="Yu X."/>
            <person name="Liu D.K."/>
            <person name="Tu X.D."/>
            <person name="Liu B."/>
            <person name="Hao Y."/>
            <person name="Liao X.Y."/>
            <person name="Jiang Y.T."/>
            <person name="Sun W.H."/>
            <person name="Chen J."/>
            <person name="Chen Y.Q."/>
            <person name="Ai Y."/>
            <person name="Zhai J.W."/>
            <person name="Wu S.S."/>
            <person name="Zhou Z."/>
            <person name="Hsiao Y.Y."/>
            <person name="Wu W.L."/>
            <person name="Chen Y.Y."/>
            <person name="Lin Y.F."/>
            <person name="Hsu J.L."/>
            <person name="Li C.Y."/>
            <person name="Wang Z.W."/>
            <person name="Zhao X."/>
            <person name="Zhong W.Y."/>
            <person name="Ma X.K."/>
            <person name="Ma L."/>
            <person name="Huang J."/>
            <person name="Chen G.Z."/>
            <person name="Huang M.Z."/>
            <person name="Huang L."/>
            <person name="Peng D.H."/>
            <person name="Luo Y.B."/>
            <person name="Zou S.Q."/>
            <person name="Chen S.P."/>
            <person name="Lan S."/>
            <person name="Tsai W.C."/>
            <person name="Van de Peer Y."/>
            <person name="Liu Z.J."/>
        </authorList>
    </citation>
    <scope>NUCLEOTIDE SEQUENCE [LARGE SCALE GENOMIC DNA]</scope>
    <source>
        <strain evidence="3">Lor287</strain>
    </source>
</reference>
<sequence>MDATRPALAFTTTLSKAFTNLLRLTRVDSNSGSGGVALSEPDLHNFKFSGKNSDEPDKEMDKLAANIFAGISAIKASYAQLQVAQLPYDPDAIQSADRAVVAELKRLSALKQSFLKNQLAGEDVQPAPLDAQIDEQRNLLKTYKITTAKLDSELRSKESEIVSLQSELQAAKKWRRFLEARLRSDLTAALSDLHLSGLNAGHFLTLFRRTIKSIGSFVKIMTREMGSAVWDIDAAARAIQPDLHRRNSEDRVFVFESYVSRLMFSDFQNPDFGLGEPPRDRRRFFKEFSELKCLKPKECFEKKSQFGMFCRKKYLGMVHPRMEAAFFGGLDNRAMVSSGEGFPATDFFHVFAEMARQVWLLHCLFFSFGAAEEKTIFEARRGSRFSEVYMESVAEEEATSADGGGARTPAVGFTVVPGFKVGRTVIQCRVYLITGDS</sequence>
<dbReference type="InterPro" id="IPR056813">
    <property type="entry name" value="GIL1_IRKI_C"/>
</dbReference>
<name>A0AAP0BCJ9_9ASPA</name>
<dbReference type="InterPro" id="IPR040225">
    <property type="entry name" value="GIL1-like"/>
</dbReference>
<dbReference type="Proteomes" id="UP001418222">
    <property type="component" value="Unassembled WGS sequence"/>
</dbReference>
<accession>A0AAP0BCJ9</accession>
<evidence type="ECO:0000259" key="1">
    <source>
        <dbReference type="Pfam" id="PF04859"/>
    </source>
</evidence>
<comment type="caution">
    <text evidence="3">The sequence shown here is derived from an EMBL/GenBank/DDBJ whole genome shotgun (WGS) entry which is preliminary data.</text>
</comment>